<keyword evidence="11" id="KW-1185">Reference proteome</keyword>
<dbReference type="InterPro" id="IPR002054">
    <property type="entry name" value="DNA-dir_DNA_pol_X"/>
</dbReference>
<dbReference type="Pfam" id="PF10391">
    <property type="entry name" value="DNA_pol_lambd_f"/>
    <property type="match status" value="1"/>
</dbReference>
<keyword evidence="3" id="KW-0548">Nucleotidyltransferase</keyword>
<dbReference type="InterPro" id="IPR029398">
    <property type="entry name" value="PolB_thumb"/>
</dbReference>
<proteinExistence type="predicted"/>
<dbReference type="Pfam" id="PF14791">
    <property type="entry name" value="DNA_pol_B_thumb"/>
    <property type="match status" value="1"/>
</dbReference>
<accession>U1GC39</accession>
<feature type="domain" description="BRCT" evidence="9">
    <location>
        <begin position="154"/>
        <end position="177"/>
    </location>
</feature>
<dbReference type="EMBL" id="KE720819">
    <property type="protein sequence ID" value="ERF75117.1"/>
    <property type="molecule type" value="Genomic_DNA"/>
</dbReference>
<evidence type="ECO:0000256" key="3">
    <source>
        <dbReference type="ARBA" id="ARBA00022695"/>
    </source>
</evidence>
<dbReference type="SUPFAM" id="SSF81585">
    <property type="entry name" value="PsbU/PolX domain-like"/>
    <property type="match status" value="1"/>
</dbReference>
<dbReference type="AlphaFoldDB" id="U1GC39"/>
<keyword evidence="4" id="KW-0227">DNA damage</keyword>
<dbReference type="GeneID" id="19242686"/>
<evidence type="ECO:0000256" key="1">
    <source>
        <dbReference type="ARBA" id="ARBA00012417"/>
    </source>
</evidence>
<dbReference type="Pfam" id="PF14792">
    <property type="entry name" value="DNA_pol_B_palm"/>
    <property type="match status" value="1"/>
</dbReference>
<dbReference type="InterPro" id="IPR010996">
    <property type="entry name" value="HHH_MUS81"/>
</dbReference>
<feature type="region of interest" description="Disordered" evidence="8">
    <location>
        <begin position="113"/>
        <end position="135"/>
    </location>
</feature>
<evidence type="ECO:0000259" key="9">
    <source>
        <dbReference type="PROSITE" id="PS50172"/>
    </source>
</evidence>
<organism evidence="10 11">
    <name type="scientific">Endocarpon pusillum (strain Z07020 / HMAS-L-300199)</name>
    <name type="common">Lichen-forming fungus</name>
    <dbReference type="NCBI Taxonomy" id="1263415"/>
    <lineage>
        <taxon>Eukaryota</taxon>
        <taxon>Fungi</taxon>
        <taxon>Dikarya</taxon>
        <taxon>Ascomycota</taxon>
        <taxon>Pezizomycotina</taxon>
        <taxon>Eurotiomycetes</taxon>
        <taxon>Chaetothyriomycetidae</taxon>
        <taxon>Verrucariales</taxon>
        <taxon>Verrucariaceae</taxon>
        <taxon>Endocarpon</taxon>
    </lineage>
</organism>
<evidence type="ECO:0000256" key="7">
    <source>
        <dbReference type="ARBA" id="ARBA00049244"/>
    </source>
</evidence>
<keyword evidence="2" id="KW-0808">Transferase</keyword>
<evidence type="ECO:0000313" key="11">
    <source>
        <dbReference type="Proteomes" id="UP000019373"/>
    </source>
</evidence>
<dbReference type="InterPro" id="IPR028207">
    <property type="entry name" value="DNA_pol_B_palm_palm"/>
</dbReference>
<dbReference type="GO" id="GO:0003677">
    <property type="term" value="F:DNA binding"/>
    <property type="evidence" value="ECO:0007669"/>
    <property type="project" value="InterPro"/>
</dbReference>
<dbReference type="CDD" id="cd00141">
    <property type="entry name" value="NT_POLXc"/>
    <property type="match status" value="1"/>
</dbReference>
<dbReference type="EC" id="2.7.7.7" evidence="1"/>
<protein>
    <recommendedName>
        <fullName evidence="1">DNA-directed DNA polymerase</fullName>
        <ecNumber evidence="1">2.7.7.7</ecNumber>
    </recommendedName>
</protein>
<evidence type="ECO:0000256" key="2">
    <source>
        <dbReference type="ARBA" id="ARBA00022679"/>
    </source>
</evidence>
<dbReference type="FunFam" id="3.30.210.10:FF:000005">
    <property type="entry name" value="DNA polymerase IV"/>
    <property type="match status" value="1"/>
</dbReference>
<comment type="catalytic activity">
    <reaction evidence="7">
        <text>DNA(n) + a 2'-deoxyribonucleoside 5'-triphosphate = DNA(n+1) + diphosphate</text>
        <dbReference type="Rhea" id="RHEA:22508"/>
        <dbReference type="Rhea" id="RHEA-COMP:17339"/>
        <dbReference type="Rhea" id="RHEA-COMP:17340"/>
        <dbReference type="ChEBI" id="CHEBI:33019"/>
        <dbReference type="ChEBI" id="CHEBI:61560"/>
        <dbReference type="ChEBI" id="CHEBI:173112"/>
        <dbReference type="EC" id="2.7.7.7"/>
    </reaction>
</comment>
<dbReference type="GO" id="GO:0003887">
    <property type="term" value="F:DNA-directed DNA polymerase activity"/>
    <property type="evidence" value="ECO:0007669"/>
    <property type="project" value="UniProtKB-KW"/>
</dbReference>
<dbReference type="InterPro" id="IPR001357">
    <property type="entry name" value="BRCT_dom"/>
</dbReference>
<dbReference type="PROSITE" id="PS50172">
    <property type="entry name" value="BRCT"/>
    <property type="match status" value="1"/>
</dbReference>
<dbReference type="PANTHER" id="PTHR11276">
    <property type="entry name" value="DNA POLYMERASE TYPE-X FAMILY MEMBER"/>
    <property type="match status" value="1"/>
</dbReference>
<dbReference type="eggNOG" id="KOG2534">
    <property type="taxonomic scope" value="Eukaryota"/>
</dbReference>
<reference evidence="11" key="1">
    <citation type="journal article" date="2014" name="BMC Genomics">
        <title>Genome characteristics reveal the impact of lichenization on lichen-forming fungus Endocarpon pusillum Hedwig (Verrucariales, Ascomycota).</title>
        <authorList>
            <person name="Wang Y.-Y."/>
            <person name="Liu B."/>
            <person name="Zhang X.-Y."/>
            <person name="Zhou Q.-M."/>
            <person name="Zhang T."/>
            <person name="Li H."/>
            <person name="Yu Y.-F."/>
            <person name="Zhang X.-L."/>
            <person name="Hao X.-Y."/>
            <person name="Wang M."/>
            <person name="Wang L."/>
            <person name="Wei J.-C."/>
        </authorList>
    </citation>
    <scope>NUCLEOTIDE SEQUENCE [LARGE SCALE GENOMIC DNA]</scope>
    <source>
        <strain evidence="11">Z07020 / HMAS-L-300199</strain>
    </source>
</reference>
<dbReference type="GO" id="GO:0005634">
    <property type="term" value="C:nucleus"/>
    <property type="evidence" value="ECO:0007669"/>
    <property type="project" value="TreeGrafter"/>
</dbReference>
<dbReference type="Gene3D" id="1.10.150.110">
    <property type="entry name" value="DNA polymerase beta, N-terminal domain-like"/>
    <property type="match status" value="1"/>
</dbReference>
<evidence type="ECO:0000313" key="10">
    <source>
        <dbReference type="EMBL" id="ERF75117.1"/>
    </source>
</evidence>
<dbReference type="Gene3D" id="3.30.210.10">
    <property type="entry name" value="DNA polymerase, thumb domain"/>
    <property type="match status" value="1"/>
</dbReference>
<dbReference type="Proteomes" id="UP000019373">
    <property type="component" value="Unassembled WGS sequence"/>
</dbReference>
<dbReference type="SUPFAM" id="SSF81301">
    <property type="entry name" value="Nucleotidyltransferase"/>
    <property type="match status" value="1"/>
</dbReference>
<dbReference type="PRINTS" id="PR00870">
    <property type="entry name" value="DNAPOLXBETA"/>
</dbReference>
<name>U1GC39_ENDPU</name>
<dbReference type="InterPro" id="IPR037160">
    <property type="entry name" value="DNA_Pol_thumb_sf"/>
</dbReference>
<dbReference type="SUPFAM" id="SSF47802">
    <property type="entry name" value="DNA polymerase beta, N-terminal domain-like"/>
    <property type="match status" value="1"/>
</dbReference>
<dbReference type="RefSeq" id="XP_007787550.1">
    <property type="nucleotide sequence ID" value="XM_007789360.1"/>
</dbReference>
<dbReference type="InterPro" id="IPR027421">
    <property type="entry name" value="DNA_pol_lamdba_lyase_dom_sf"/>
</dbReference>
<dbReference type="InterPro" id="IPR022312">
    <property type="entry name" value="DNA_pol_X"/>
</dbReference>
<gene>
    <name evidence="10" type="ORF">EPUS_07806</name>
</gene>
<evidence type="ECO:0000256" key="5">
    <source>
        <dbReference type="ARBA" id="ARBA00022932"/>
    </source>
</evidence>
<dbReference type="InterPro" id="IPR002008">
    <property type="entry name" value="DNA_pol_X_beta-like"/>
</dbReference>
<dbReference type="Gene3D" id="3.30.460.10">
    <property type="entry name" value="Beta Polymerase, domain 2"/>
    <property type="match status" value="1"/>
</dbReference>
<evidence type="ECO:0000256" key="6">
    <source>
        <dbReference type="ARBA" id="ARBA00023204"/>
    </source>
</evidence>
<sequence length="706" mass="80052">MSSDLPTPPETGHVGSMSLRALPPVYILPAHLTVDELHELEDQVIELGAPFTYDAKEAKIFLGKVERKTRAAFELRSKGVWTEENIVKMEEPARKRRRVTTAPPTEVVIISDDESEAGEDGNVKGKETSAATSSKRPLVEDDFVLPDLHNRVLVVKLAWRDECFRHRRLLPIEPFIVYDGRLIPKPDGESTPTSSPSSVRTQRPDTPSNNEPTSSPLQRENLFTNILTRAKADAEVVEEKGHPVAFQHRRRFKQQNLPPVYGSPVPKLKRMTTSEFEECDAKALPEPPDWVKNHSMYCCLRSTPMNQPNHRFISELQKIKLSRILTLDQIGVRAYSTSIASLAAYPYLIQSPLEIMRLPGCDERIATHFSEYKATSRSESERYLPVARKLDEDENLQCLKTLYDIWGCGADTARKMYFTHGWKDIDDVVQFGWNTLNRAQQIGVKFYDEFKTTIPRKEVEEITEIAKQHARKARGIKPHQYDTDEDIVAIIVGGYRRGKEQCGDVDMILSHRDENVTRNLVVDVVSELEESGYITHTLTLNTTTTKRGQQTLPYTGGHGGHGFDSLDKALCVWQDPNFEVPPSQAADPDSAPVMKNPNIHRRVDIIISPWRTVGCAVLGWSGATTFERDIRRWCKREKGWKFDSSGVRDRRDGLVLDFESPRKGKRPEEGVGGKEEVEGDTWLDREKRLMDGLGIGWRPATERCTS</sequence>
<dbReference type="GO" id="GO:0006303">
    <property type="term" value="P:double-strand break repair via nonhomologous end joining"/>
    <property type="evidence" value="ECO:0007669"/>
    <property type="project" value="TreeGrafter"/>
</dbReference>
<dbReference type="HOGENOM" id="CLU_008698_4_1_1"/>
<feature type="region of interest" description="Disordered" evidence="8">
    <location>
        <begin position="660"/>
        <end position="679"/>
    </location>
</feature>
<feature type="region of interest" description="Disordered" evidence="8">
    <location>
        <begin position="186"/>
        <end position="221"/>
    </location>
</feature>
<dbReference type="PRINTS" id="PR00869">
    <property type="entry name" value="DNAPOLX"/>
</dbReference>
<evidence type="ECO:0000256" key="8">
    <source>
        <dbReference type="SAM" id="MobiDB-lite"/>
    </source>
</evidence>
<dbReference type="InterPro" id="IPR018944">
    <property type="entry name" value="DNA_pol_lambd_fingers_domain"/>
</dbReference>
<evidence type="ECO:0000256" key="4">
    <source>
        <dbReference type="ARBA" id="ARBA00022763"/>
    </source>
</evidence>
<dbReference type="Gene3D" id="1.10.150.20">
    <property type="entry name" value="5' to 3' exonuclease, C-terminal subdomain"/>
    <property type="match status" value="1"/>
</dbReference>
<feature type="compositionally biased region" description="Polar residues" evidence="8">
    <location>
        <begin position="199"/>
        <end position="221"/>
    </location>
</feature>
<dbReference type="InterPro" id="IPR043519">
    <property type="entry name" value="NT_sf"/>
</dbReference>
<dbReference type="Pfam" id="PF14716">
    <property type="entry name" value="HHH_8"/>
    <property type="match status" value="1"/>
</dbReference>
<dbReference type="PANTHER" id="PTHR11276:SF29">
    <property type="entry name" value="DNA POLYMERASE TYPE-X FAMILY PROTEIN POL4"/>
    <property type="match status" value="1"/>
</dbReference>
<dbReference type="FunFam" id="1.10.150.110:FF:000005">
    <property type="entry name" value="DNA polymerase POL4"/>
    <property type="match status" value="1"/>
</dbReference>
<dbReference type="OrthoDB" id="205514at2759"/>
<dbReference type="OMA" id="QEGWITH"/>
<keyword evidence="6" id="KW-0234">DNA repair</keyword>
<keyword evidence="5" id="KW-0239">DNA-directed DNA polymerase</keyword>
<dbReference type="SMART" id="SM00483">
    <property type="entry name" value="POLXc"/>
    <property type="match status" value="1"/>
</dbReference>